<evidence type="ECO:0000313" key="4">
    <source>
        <dbReference type="Proteomes" id="UP000031982"/>
    </source>
</evidence>
<evidence type="ECO:0000259" key="2">
    <source>
        <dbReference type="PROSITE" id="PS50046"/>
    </source>
</evidence>
<sequence length="319" mass="36669">MSNAEGVSLLKFAVAVQSVRDLKFAKEPWAPIDLQNEIETEMQSAFFGAWKEVFGEVAAPSRIIFGSEFCQHRLPTVRAVNKALDYCWKNGFEFSFATSYMHEEKFQELADILAVLDEQMKKHEKNIEIIVNDWGVYFYTKKRFPELDLVIGRLLNKSIRDPRVAHYYNESNAPEEGKEFFKKTGLFSQSFRQFLGNGRVTGFEFDQLIQGNFLSEEEAEQTIGLHFPFGCTASGSACMVGFIDMDKADKFRGDPECKQQCQRYVFELKNKRHLDMRNRVFQKGNSAFYSHDSGLVRMGLESLQAMKNGRAVYSLRIPV</sequence>
<keyword evidence="4" id="KW-1185">Reference proteome</keyword>
<dbReference type="InterPro" id="IPR016132">
    <property type="entry name" value="Phyto_chromo_attachment"/>
</dbReference>
<comment type="caution">
    <text evidence="3">The sequence shown here is derived from an EMBL/GenBank/DDBJ whole genome shotgun (WGS) entry which is preliminary data.</text>
</comment>
<dbReference type="EMBL" id="JXLP01000017">
    <property type="protein sequence ID" value="KIL77155.1"/>
    <property type="molecule type" value="Genomic_DNA"/>
</dbReference>
<name>A0ABR5AQX5_BACBA</name>
<evidence type="ECO:0000313" key="3">
    <source>
        <dbReference type="EMBL" id="KIL77155.1"/>
    </source>
</evidence>
<proteinExistence type="predicted"/>
<dbReference type="PROSITE" id="PS50046">
    <property type="entry name" value="PHYTOCHROME_2"/>
    <property type="match status" value="1"/>
</dbReference>
<reference evidence="3 4" key="1">
    <citation type="submission" date="2015-01" db="EMBL/GenBank/DDBJ databases">
        <title>Genome Assembly of Bacillus badius MTCC 1458.</title>
        <authorList>
            <person name="Verma A."/>
            <person name="Khatri I."/>
            <person name="Mual P."/>
            <person name="Subramanian S."/>
            <person name="Krishnamurthi S."/>
        </authorList>
    </citation>
    <scope>NUCLEOTIDE SEQUENCE [LARGE SCALE GENOMIC DNA]</scope>
    <source>
        <strain evidence="3 4">MTCC 1458</strain>
    </source>
</reference>
<organism evidence="3 4">
    <name type="scientific">Bacillus badius</name>
    <dbReference type="NCBI Taxonomy" id="1455"/>
    <lineage>
        <taxon>Bacteria</taxon>
        <taxon>Bacillati</taxon>
        <taxon>Bacillota</taxon>
        <taxon>Bacilli</taxon>
        <taxon>Bacillales</taxon>
        <taxon>Bacillaceae</taxon>
        <taxon>Pseudobacillus</taxon>
    </lineage>
</organism>
<protein>
    <recommendedName>
        <fullName evidence="2">Phytochrome chromophore attachment site domain-containing protein</fullName>
    </recommendedName>
</protein>
<keyword evidence="1" id="KW-0175">Coiled coil</keyword>
<evidence type="ECO:0000256" key="1">
    <source>
        <dbReference type="SAM" id="Coils"/>
    </source>
</evidence>
<feature type="coiled-coil region" evidence="1">
    <location>
        <begin position="106"/>
        <end position="133"/>
    </location>
</feature>
<gene>
    <name evidence="3" type="ORF">SD77_1760</name>
</gene>
<feature type="domain" description="Phytochrome chromophore attachment site" evidence="2">
    <location>
        <begin position="189"/>
        <end position="228"/>
    </location>
</feature>
<dbReference type="Proteomes" id="UP000031982">
    <property type="component" value="Unassembled WGS sequence"/>
</dbReference>
<accession>A0ABR5AQX5</accession>